<sequence>MSKKKTLLIAAALLMLSVVAVKPAMAYLTDTHSTNGGAAVYLEDRRIEIIPKERIEENTKVISVENTGDLPVFVRVKVIAGRTHLLELDTEKSDSGWSYNEDDGYYYYSDILEVEKTSKDLYVKIAPGNSAEEKFNVIVVAEAARPLSDGSAGDWEGKIAQETNTYDPAQNEGGN</sequence>
<accession>A0A1G5S4A2</accession>
<evidence type="ECO:0000256" key="2">
    <source>
        <dbReference type="SAM" id="SignalP"/>
    </source>
</evidence>
<evidence type="ECO:0000313" key="4">
    <source>
        <dbReference type="Proteomes" id="UP000199428"/>
    </source>
</evidence>
<evidence type="ECO:0000313" key="3">
    <source>
        <dbReference type="EMBL" id="SCZ80998.1"/>
    </source>
</evidence>
<dbReference type="AlphaFoldDB" id="A0A1G5S4A2"/>
<evidence type="ECO:0000256" key="1">
    <source>
        <dbReference type="SAM" id="MobiDB-lite"/>
    </source>
</evidence>
<feature type="signal peptide" evidence="2">
    <location>
        <begin position="1"/>
        <end position="26"/>
    </location>
</feature>
<protein>
    <recommendedName>
        <fullName evidence="5">Alternate signal-mediated exported protein, CPF_0494 family</fullName>
    </recommendedName>
</protein>
<evidence type="ECO:0008006" key="5">
    <source>
        <dbReference type="Google" id="ProtNLM"/>
    </source>
</evidence>
<reference evidence="3 4" key="1">
    <citation type="submission" date="2016-10" db="EMBL/GenBank/DDBJ databases">
        <authorList>
            <person name="de Groot N.N."/>
        </authorList>
    </citation>
    <scope>NUCLEOTIDE SEQUENCE [LARGE SCALE GENOMIC DNA]</scope>
    <source>
        <strain evidence="3 4">DSM 10317</strain>
    </source>
</reference>
<dbReference type="EMBL" id="FMWK01000017">
    <property type="protein sequence ID" value="SCZ80998.1"/>
    <property type="molecule type" value="Genomic_DNA"/>
</dbReference>
<organism evidence="3 4">
    <name type="scientific">Pseudobutyrivibrio xylanivorans</name>
    <dbReference type="NCBI Taxonomy" id="185007"/>
    <lineage>
        <taxon>Bacteria</taxon>
        <taxon>Bacillati</taxon>
        <taxon>Bacillota</taxon>
        <taxon>Clostridia</taxon>
        <taxon>Lachnospirales</taxon>
        <taxon>Lachnospiraceae</taxon>
        <taxon>Pseudobutyrivibrio</taxon>
    </lineage>
</organism>
<dbReference type="Proteomes" id="UP000199428">
    <property type="component" value="Unassembled WGS sequence"/>
</dbReference>
<dbReference type="RefSeq" id="WP_051194861.1">
    <property type="nucleotide sequence ID" value="NZ_FMWK01000017.1"/>
</dbReference>
<keyword evidence="2" id="KW-0732">Signal</keyword>
<gene>
    <name evidence="3" type="ORF">SAMN02910350_02586</name>
</gene>
<feature type="chain" id="PRO_5011511608" description="Alternate signal-mediated exported protein, CPF_0494 family" evidence="2">
    <location>
        <begin position="27"/>
        <end position="175"/>
    </location>
</feature>
<feature type="region of interest" description="Disordered" evidence="1">
    <location>
        <begin position="148"/>
        <end position="175"/>
    </location>
</feature>
<name>A0A1G5S4A2_PSEXY</name>
<proteinExistence type="predicted"/>